<reference evidence="2 3" key="1">
    <citation type="submission" date="2017-06" db="EMBL/GenBank/DDBJ databases">
        <title>Sequencing and comparative analysis of myxobacterial genomes.</title>
        <authorList>
            <person name="Rupp O."/>
            <person name="Goesmann A."/>
            <person name="Sogaard-Andersen L."/>
        </authorList>
    </citation>
    <scope>NUCLEOTIDE SEQUENCE [LARGE SCALE GENOMIC DNA]</scope>
    <source>
        <strain evidence="2 3">DSM 52655</strain>
    </source>
</reference>
<dbReference type="InterPro" id="IPR014917">
    <property type="entry name" value="DUF1800"/>
</dbReference>
<dbReference type="KEGG" id="cfus:CYFUS_005103"/>
<gene>
    <name evidence="2" type="ORF">CYFUS_005103</name>
</gene>
<dbReference type="AlphaFoldDB" id="A0A250J7X9"/>
<protein>
    <recommendedName>
        <fullName evidence="4">DUF1800 domain-containing protein</fullName>
    </recommendedName>
</protein>
<evidence type="ECO:0000256" key="1">
    <source>
        <dbReference type="SAM" id="SignalP"/>
    </source>
</evidence>
<organism evidence="2 3">
    <name type="scientific">Cystobacter fuscus</name>
    <dbReference type="NCBI Taxonomy" id="43"/>
    <lineage>
        <taxon>Bacteria</taxon>
        <taxon>Pseudomonadati</taxon>
        <taxon>Myxococcota</taxon>
        <taxon>Myxococcia</taxon>
        <taxon>Myxococcales</taxon>
        <taxon>Cystobacterineae</taxon>
        <taxon>Archangiaceae</taxon>
        <taxon>Cystobacter</taxon>
    </lineage>
</organism>
<dbReference type="RefSeq" id="WP_157758655.1">
    <property type="nucleotide sequence ID" value="NZ_CP022098.1"/>
</dbReference>
<name>A0A250J7X9_9BACT</name>
<dbReference type="EMBL" id="CP022098">
    <property type="protein sequence ID" value="ATB39658.1"/>
    <property type="molecule type" value="Genomic_DNA"/>
</dbReference>
<dbReference type="Proteomes" id="UP000217257">
    <property type="component" value="Chromosome"/>
</dbReference>
<sequence>MRRALLLSILGLLALPGCASGPRERTTPPSLTWPVTQWSEEKRALHVLRRLAFGPSPRDWEEVRRVGASSWVERQLWPERIPDEVLEQRLATLPTVTLGMKALMERYPLLQEHARELGLRLETQEDRDRLTEMLGRDMLPGQVDEELRTQKLLRAVDGQRQLQEVLVDFWFNHFNVSVDKGPVRWMVMSFERDALRPHVFGRFRELLAATASHPAMLYYLDNWRSAGEGSTPGKGKKASTGLNENYARELLELHTLGVDGGYSQQDVREVARAFTGWTIDEPERAPVFVFRPAMHDVGDKHVLGVALPAGGGQEDGERVLDILARHPATARFIATKLARKFVSEAPPPALVERLALVFLSTEGDLRAVYSALFTSPEFWSDAALGSLTKTPLELVVSSLRALGARTDGGPAISRVVERMGQNLYRAPAPTGYPEHAAPWVNTGALVQRINFALTLAEGKVQGTRVEFPWGWASPPANAAALLDSLAPRLLFEPLSAETRATLLAALTPGERDFMPDGEVRPLDVRRAAGLLLGSPEFQKQ</sequence>
<keyword evidence="1" id="KW-0732">Signal</keyword>
<evidence type="ECO:0008006" key="4">
    <source>
        <dbReference type="Google" id="ProtNLM"/>
    </source>
</evidence>
<evidence type="ECO:0000313" key="2">
    <source>
        <dbReference type="EMBL" id="ATB39658.1"/>
    </source>
</evidence>
<feature type="signal peptide" evidence="1">
    <location>
        <begin position="1"/>
        <end position="19"/>
    </location>
</feature>
<evidence type="ECO:0000313" key="3">
    <source>
        <dbReference type="Proteomes" id="UP000217257"/>
    </source>
</evidence>
<dbReference type="Pfam" id="PF08811">
    <property type="entry name" value="DUF1800"/>
    <property type="match status" value="1"/>
</dbReference>
<accession>A0A250J7X9</accession>
<proteinExistence type="predicted"/>
<feature type="chain" id="PRO_5012535455" description="DUF1800 domain-containing protein" evidence="1">
    <location>
        <begin position="20"/>
        <end position="540"/>
    </location>
</feature>